<dbReference type="PROSITE" id="PS00687">
    <property type="entry name" value="ALDEHYDE_DEHYDR_GLU"/>
    <property type="match status" value="1"/>
</dbReference>
<reference evidence="9 10" key="1">
    <citation type="journal article" date="2012" name="J. Bacteriol.">
        <title>Genome sequence of the pathogenic Herbaspirillum seropedicae strain Os34, isolated from rice roots.</title>
        <authorList>
            <person name="Ye W."/>
            <person name="Ye S."/>
            <person name="Liu J."/>
            <person name="Chang S."/>
            <person name="Chen M."/>
            <person name="Zhu B."/>
            <person name="Guo L."/>
            <person name="An Q."/>
        </authorList>
    </citation>
    <scope>NUCLEOTIDE SEQUENCE [LARGE SCALE GENOMIC DNA]</scope>
    <source>
        <strain evidence="9 10">Os34</strain>
    </source>
</reference>
<keyword evidence="2 4" id="KW-0560">Oxidoreductase</keyword>
<dbReference type="RefSeq" id="WP_017452554.1">
    <property type="nucleotide sequence ID" value="NZ_CP008956.1"/>
</dbReference>
<protein>
    <recommendedName>
        <fullName evidence="4">Aldehyde dehydrogenase</fullName>
    </recommendedName>
</protein>
<dbReference type="InterPro" id="IPR016163">
    <property type="entry name" value="Ald_DH_C"/>
</dbReference>
<evidence type="ECO:0000256" key="2">
    <source>
        <dbReference type="ARBA" id="ARBA00023002"/>
    </source>
</evidence>
<dbReference type="InterPro" id="IPR015590">
    <property type="entry name" value="Aldehyde_DH_dom"/>
</dbReference>
<evidence type="ECO:0000313" key="9">
    <source>
        <dbReference type="EMBL" id="QJQ02964.1"/>
    </source>
</evidence>
<dbReference type="PANTHER" id="PTHR43570:SF20">
    <property type="entry name" value="ALDEHYDE DEHYDROGENASE ALDX-RELATED"/>
    <property type="match status" value="1"/>
</dbReference>
<accession>A0A6M3ZWE6</accession>
<gene>
    <name evidence="9" type="ORF">C798_22875</name>
</gene>
<sequence length="504" mass="55547">MRPHEPIDTESPAAVKAWLQAAFAAQQAAFRRDPNPSAAQRRKHLRAIKRQLSRYQDVLAEAMSADFGFRAATESKMFDLLGSTLELNHLISHVGKWMKPSRRRPELLFISNSLEVVYQPKGVVGVIVPWNFPIYLAIGPLAAAIAAGNRVMLKMPEAASATGRTLARMLAEIFDETQVMVVYQKLPAYDLFSSLPFNHIVFTGSPSVGKTIMRAAAEHLTPVTLELGGKSPAVIGADYEIADAARRIAHGKISNAGQICVCPDYALVPAAKVEAFVAELQVAFTRMIGAHYASSPDYTSVVNLKQHRRLMEMLDDARAKGAVIRTCASYERERDGCRMPLHIVTRCTPGMLLMQEEIFGPVLPVLGYHTLEEAIEHIVAAARPLALYCFSHDASEQQRLLRSTHSGGVTINDWGWHVVNHDAPFGGVGNSGMGTYHGQEGFRELSHARTVFKRRRLFPTQLFHPPYGKLVQRLALGFFLGRPEPALRAEEEQHSGDAGEAANV</sequence>
<dbReference type="InterPro" id="IPR029510">
    <property type="entry name" value="Ald_DH_CS_GLU"/>
</dbReference>
<evidence type="ECO:0000256" key="1">
    <source>
        <dbReference type="ARBA" id="ARBA00009986"/>
    </source>
</evidence>
<dbReference type="AlphaFoldDB" id="A0A6M3ZWE6"/>
<evidence type="ECO:0000256" key="3">
    <source>
        <dbReference type="ARBA" id="ARBA00023027"/>
    </source>
</evidence>
<proteinExistence type="inferred from homology"/>
<dbReference type="GO" id="GO:0006081">
    <property type="term" value="P:aldehyde metabolic process"/>
    <property type="evidence" value="ECO:0007669"/>
    <property type="project" value="InterPro"/>
</dbReference>
<dbReference type="GO" id="GO:0005737">
    <property type="term" value="C:cytoplasm"/>
    <property type="evidence" value="ECO:0007669"/>
    <property type="project" value="TreeGrafter"/>
</dbReference>
<feature type="active site" evidence="5">
    <location>
        <position position="260"/>
    </location>
</feature>
<evidence type="ECO:0000259" key="8">
    <source>
        <dbReference type="Pfam" id="PF00171"/>
    </source>
</evidence>
<dbReference type="PANTHER" id="PTHR43570">
    <property type="entry name" value="ALDEHYDE DEHYDROGENASE"/>
    <property type="match status" value="1"/>
</dbReference>
<dbReference type="CDD" id="cd07133">
    <property type="entry name" value="ALDH_CALDH_CalB"/>
    <property type="match status" value="1"/>
</dbReference>
<dbReference type="InterPro" id="IPR016162">
    <property type="entry name" value="Ald_DH_N"/>
</dbReference>
<dbReference type="Gene3D" id="3.40.605.10">
    <property type="entry name" value="Aldehyde Dehydrogenase, Chain A, domain 1"/>
    <property type="match status" value="1"/>
</dbReference>
<dbReference type="GO" id="GO:0004029">
    <property type="term" value="F:aldehyde dehydrogenase (NAD+) activity"/>
    <property type="evidence" value="ECO:0007669"/>
    <property type="project" value="TreeGrafter"/>
</dbReference>
<dbReference type="Proteomes" id="UP000501648">
    <property type="component" value="Chromosome"/>
</dbReference>
<evidence type="ECO:0000256" key="4">
    <source>
        <dbReference type="PIRNR" id="PIRNR036492"/>
    </source>
</evidence>
<organism evidence="9 10">
    <name type="scientific">Herbaspirillum rubrisubalbicans Os34</name>
    <dbReference type="NCBI Taxonomy" id="1235827"/>
    <lineage>
        <taxon>Bacteria</taxon>
        <taxon>Pseudomonadati</taxon>
        <taxon>Pseudomonadota</taxon>
        <taxon>Betaproteobacteria</taxon>
        <taxon>Burkholderiales</taxon>
        <taxon>Oxalobacteraceae</taxon>
        <taxon>Herbaspirillum</taxon>
    </lineage>
</organism>
<keyword evidence="3" id="KW-0520">NAD</keyword>
<feature type="active site" evidence="5 6">
    <location>
        <position position="226"/>
    </location>
</feature>
<dbReference type="Gene3D" id="3.40.309.10">
    <property type="entry name" value="Aldehyde Dehydrogenase, Chain A, domain 2"/>
    <property type="match status" value="1"/>
</dbReference>
<dbReference type="Pfam" id="PF00171">
    <property type="entry name" value="Aldedh"/>
    <property type="match status" value="1"/>
</dbReference>
<dbReference type="EMBL" id="CP008956">
    <property type="protein sequence ID" value="QJQ02964.1"/>
    <property type="molecule type" value="Genomic_DNA"/>
</dbReference>
<dbReference type="InterPro" id="IPR016161">
    <property type="entry name" value="Ald_DH/histidinol_DH"/>
</dbReference>
<evidence type="ECO:0000256" key="7">
    <source>
        <dbReference type="RuleBase" id="RU003345"/>
    </source>
</evidence>
<evidence type="ECO:0000313" key="10">
    <source>
        <dbReference type="Proteomes" id="UP000501648"/>
    </source>
</evidence>
<dbReference type="SUPFAM" id="SSF53720">
    <property type="entry name" value="ALDH-like"/>
    <property type="match status" value="1"/>
</dbReference>
<evidence type="ECO:0000256" key="5">
    <source>
        <dbReference type="PIRSR" id="PIRSR036492-1"/>
    </source>
</evidence>
<feature type="domain" description="Aldehyde dehydrogenase" evidence="8">
    <location>
        <begin position="12"/>
        <end position="451"/>
    </location>
</feature>
<dbReference type="PIRSF" id="PIRSF036492">
    <property type="entry name" value="ALDH"/>
    <property type="match status" value="1"/>
</dbReference>
<name>A0A6M3ZWE6_9BURK</name>
<comment type="similarity">
    <text evidence="1 4 7">Belongs to the aldehyde dehydrogenase family.</text>
</comment>
<evidence type="ECO:0000256" key="6">
    <source>
        <dbReference type="PROSITE-ProRule" id="PRU10007"/>
    </source>
</evidence>
<dbReference type="InterPro" id="IPR012394">
    <property type="entry name" value="Aldehyde_DH_NAD(P)"/>
</dbReference>